<dbReference type="STRING" id="1048340.SAMN05444487_10631"/>
<evidence type="ECO:0000256" key="2">
    <source>
        <dbReference type="ARBA" id="ARBA00004496"/>
    </source>
</evidence>
<dbReference type="CDD" id="cd00610">
    <property type="entry name" value="OAT_like"/>
    <property type="match status" value="1"/>
</dbReference>
<protein>
    <recommendedName>
        <fullName evidence="11">Adenosylmethionine-8-amino-7-oxononanoate aminotransferase</fullName>
        <ecNumber evidence="11">2.6.1.62</ecNumber>
    </recommendedName>
    <alternativeName>
        <fullName evidence="11">7,8-diamino-pelargonic acid aminotransferase</fullName>
        <shortName evidence="11">DAPA AT</shortName>
        <shortName evidence="11">DAPA aminotransferase</shortName>
    </alternativeName>
    <alternativeName>
        <fullName evidence="11">7,8-diaminononanoate synthase</fullName>
        <shortName evidence="11">DANS</shortName>
    </alternativeName>
    <alternativeName>
        <fullName evidence="11">Diaminopelargonic acid synthase</fullName>
    </alternativeName>
</protein>
<dbReference type="RefSeq" id="WP_091738447.1">
    <property type="nucleotide sequence ID" value="NZ_FNNQ01000006.1"/>
</dbReference>
<dbReference type="InterPro" id="IPR005814">
    <property type="entry name" value="Aminotrans_3"/>
</dbReference>
<feature type="modified residue" description="N6-(pyridoxal phosphate)lysine" evidence="11">
    <location>
        <position position="281"/>
    </location>
</feature>
<keyword evidence="5 11" id="KW-0032">Aminotransferase</keyword>
<feature type="binding site" evidence="11">
    <location>
        <position position="148"/>
    </location>
    <ligand>
        <name>substrate</name>
    </ligand>
</feature>
<dbReference type="InterPro" id="IPR049704">
    <property type="entry name" value="Aminotrans_3_PPA_site"/>
</dbReference>
<dbReference type="GO" id="GO:0004015">
    <property type="term" value="F:adenosylmethionine-8-amino-7-oxononanoate transaminase activity"/>
    <property type="evidence" value="ECO:0007669"/>
    <property type="project" value="UniProtKB-UniRule"/>
</dbReference>
<dbReference type="Gene3D" id="3.90.1150.10">
    <property type="entry name" value="Aspartate Aminotransferase, domain 1"/>
    <property type="match status" value="1"/>
</dbReference>
<dbReference type="EC" id="2.6.1.62" evidence="11"/>
<dbReference type="EMBL" id="FNNQ01000006">
    <property type="protein sequence ID" value="SDW76134.1"/>
    <property type="molecule type" value="Genomic_DNA"/>
</dbReference>
<evidence type="ECO:0000256" key="1">
    <source>
        <dbReference type="ARBA" id="ARBA00001933"/>
    </source>
</evidence>
<sequence>MTYEELLEKNRRYLWNPFTQMKEYCEGEPLIIERAEGVKLIDVNGKEYYDGNSSVWVNPHGHNRAEINQAIIEQLDKIAHSTLLGSANVPSILLAERLVGLTPERLQKVFYSDSGATAVEVALKMAYLYWQHRGQPERQRFLSMGNAYHGDTVGAVSVGGIDRFHAAFRQLIFPVERVTYPYPYRFPGTEKECMESSLQELKEKLKEMGKEIAAVVIEPMVQGAGGLIVMPNGFLKEVERLCRQYGVLLIVDEVATGFGRTGKMFACEHEGVEPDLLCLGKKLTGGYLPVAATMASNEIYDAFWGDHAEGKTFFHGHSYTGNQLGCAAALASLELYEKENRVGHVQELDEWLGSLLAETAKLPHVGEVRRKGWMVGIELVRDRETKERYPWEEAMGARVCRHARELGMLTRPLGDVITFLPLLVSTKEELEAMVSILNQAISEVTGP</sequence>
<dbReference type="PANTHER" id="PTHR42684:SF17">
    <property type="entry name" value="ADENOSYLMETHIONINE-8-AMINO-7-OXONONANOATE AMINOTRANSFERASE"/>
    <property type="match status" value="1"/>
</dbReference>
<dbReference type="GO" id="GO:0005737">
    <property type="term" value="C:cytoplasm"/>
    <property type="evidence" value="ECO:0007669"/>
    <property type="project" value="UniProtKB-SubCell"/>
</dbReference>
<comment type="function">
    <text evidence="11">Catalyzes the transfer of the alpha-amino group from S-adenosyl-L-methionine (SAM) to 7-keto-8-aminopelargonic acid (KAPA) to form 7,8-diaminopelargonic acid (DAPA). It is the only aminotransferase known to utilize SAM as an amino donor.</text>
</comment>
<reference evidence="13 14" key="1">
    <citation type="submission" date="2016-10" db="EMBL/GenBank/DDBJ databases">
        <authorList>
            <person name="de Groot N.N."/>
        </authorList>
    </citation>
    <scope>NUCLEOTIDE SEQUENCE [LARGE SCALE GENOMIC DNA]</scope>
    <source>
        <strain evidence="13 14">DSM 45610</strain>
    </source>
</reference>
<feature type="binding site" evidence="11">
    <location>
        <position position="252"/>
    </location>
    <ligand>
        <name>pyridoxal 5'-phosphate</name>
        <dbReference type="ChEBI" id="CHEBI:597326"/>
    </ligand>
</feature>
<dbReference type="InterPro" id="IPR005815">
    <property type="entry name" value="BioA"/>
</dbReference>
<dbReference type="OrthoDB" id="9807885at2"/>
<dbReference type="AlphaFoldDB" id="A0A1H2W7A1"/>
<dbReference type="InterPro" id="IPR015422">
    <property type="entry name" value="PyrdxlP-dep_Trfase_small"/>
</dbReference>
<comment type="caution">
    <text evidence="11">Lacks conserved residue(s) required for the propagation of feature annotation.</text>
</comment>
<dbReference type="GO" id="GO:0009102">
    <property type="term" value="P:biotin biosynthetic process"/>
    <property type="evidence" value="ECO:0007669"/>
    <property type="project" value="UniProtKB-UniRule"/>
</dbReference>
<feature type="binding site" evidence="11">
    <location>
        <position position="316"/>
    </location>
    <ligand>
        <name>substrate</name>
    </ligand>
</feature>
<dbReference type="InterPro" id="IPR015424">
    <property type="entry name" value="PyrdxlP-dep_Trfase"/>
</dbReference>
<evidence type="ECO:0000256" key="12">
    <source>
        <dbReference type="SAM" id="Coils"/>
    </source>
</evidence>
<evidence type="ECO:0000313" key="14">
    <source>
        <dbReference type="Proteomes" id="UP000198534"/>
    </source>
</evidence>
<dbReference type="Gene3D" id="3.40.640.10">
    <property type="entry name" value="Type I PLP-dependent aspartate aminotransferase-like (Major domain)"/>
    <property type="match status" value="1"/>
</dbReference>
<evidence type="ECO:0000313" key="13">
    <source>
        <dbReference type="EMBL" id="SDW76134.1"/>
    </source>
</evidence>
<feature type="binding site" evidence="11">
    <location>
        <begin position="115"/>
        <end position="116"/>
    </location>
    <ligand>
        <name>pyridoxal 5'-phosphate</name>
        <dbReference type="ChEBI" id="CHEBI:597326"/>
    </ligand>
</feature>
<feature type="binding site" evidence="11">
    <location>
        <position position="281"/>
    </location>
    <ligand>
        <name>substrate</name>
    </ligand>
</feature>
<keyword evidence="7 11" id="KW-0949">S-adenosyl-L-methionine</keyword>
<dbReference type="PROSITE" id="PS00600">
    <property type="entry name" value="AA_TRANSFER_CLASS_3"/>
    <property type="match status" value="1"/>
</dbReference>
<dbReference type="HAMAP" id="MF_00834">
    <property type="entry name" value="BioA"/>
    <property type="match status" value="1"/>
</dbReference>
<feature type="binding site" evidence="11">
    <location>
        <position position="411"/>
    </location>
    <ligand>
        <name>substrate</name>
    </ligand>
</feature>
<evidence type="ECO:0000256" key="9">
    <source>
        <dbReference type="ARBA" id="ARBA00022898"/>
    </source>
</evidence>
<comment type="similarity">
    <text evidence="10 11">Belongs to the class-III pyridoxal-phosphate-dependent aminotransferase family. BioA subfamily.</text>
</comment>
<evidence type="ECO:0000256" key="3">
    <source>
        <dbReference type="ARBA" id="ARBA00011738"/>
    </source>
</evidence>
<keyword evidence="4 11" id="KW-0963">Cytoplasm</keyword>
<dbReference type="GO" id="GO:0030170">
    <property type="term" value="F:pyridoxal phosphate binding"/>
    <property type="evidence" value="ECO:0007669"/>
    <property type="project" value="UniProtKB-UniRule"/>
</dbReference>
<dbReference type="Pfam" id="PF00202">
    <property type="entry name" value="Aminotran_3"/>
    <property type="match status" value="1"/>
</dbReference>
<dbReference type="SUPFAM" id="SSF53383">
    <property type="entry name" value="PLP-dependent transferases"/>
    <property type="match status" value="1"/>
</dbReference>
<proteinExistence type="inferred from homology"/>
<evidence type="ECO:0000256" key="11">
    <source>
        <dbReference type="HAMAP-Rule" id="MF_00834"/>
    </source>
</evidence>
<keyword evidence="9 11" id="KW-0663">Pyridoxal phosphate</keyword>
<keyword evidence="6 11" id="KW-0808">Transferase</keyword>
<name>A0A1H2W7A1_9BACL</name>
<dbReference type="PANTHER" id="PTHR42684">
    <property type="entry name" value="ADENOSYLMETHIONINE-8-AMINO-7-OXONONANOATE AMINOTRANSFERASE"/>
    <property type="match status" value="1"/>
</dbReference>
<evidence type="ECO:0000256" key="10">
    <source>
        <dbReference type="ARBA" id="ARBA00060970"/>
    </source>
</evidence>
<dbReference type="NCBIfam" id="TIGR00508">
    <property type="entry name" value="bioA"/>
    <property type="match status" value="1"/>
</dbReference>
<comment type="subcellular location">
    <subcellularLocation>
        <location evidence="2 11">Cytoplasm</location>
    </subcellularLocation>
</comment>
<dbReference type="UniPathway" id="UPA00078">
    <property type="reaction ID" value="UER00160"/>
</dbReference>
<feature type="site" description="Participates in the substrate recognition with KAPA and in a stacking interaction with the adenine ring of SAM" evidence="11">
    <location>
        <position position="18"/>
    </location>
</feature>
<evidence type="ECO:0000256" key="7">
    <source>
        <dbReference type="ARBA" id="ARBA00022691"/>
    </source>
</evidence>
<feature type="binding site" evidence="11">
    <location>
        <begin position="317"/>
        <end position="318"/>
    </location>
    <ligand>
        <name>pyridoxal 5'-phosphate</name>
        <dbReference type="ChEBI" id="CHEBI:597326"/>
    </ligand>
</feature>
<comment type="subunit">
    <text evidence="3 11">Homodimer.</text>
</comment>
<dbReference type="PIRSF" id="PIRSF000521">
    <property type="entry name" value="Transaminase_4ab_Lys_Orn"/>
    <property type="match status" value="1"/>
</dbReference>
<accession>A0A1H2W7A1</accession>
<feature type="coiled-coil region" evidence="12">
    <location>
        <begin position="191"/>
        <end position="218"/>
    </location>
</feature>
<gene>
    <name evidence="11" type="primary">bioA</name>
    <name evidence="13" type="ORF">SAMN05444487_10631</name>
</gene>
<organism evidence="13 14">
    <name type="scientific">Marininema mesophilum</name>
    <dbReference type="NCBI Taxonomy" id="1048340"/>
    <lineage>
        <taxon>Bacteria</taxon>
        <taxon>Bacillati</taxon>
        <taxon>Bacillota</taxon>
        <taxon>Bacilli</taxon>
        <taxon>Bacillales</taxon>
        <taxon>Thermoactinomycetaceae</taxon>
        <taxon>Marininema</taxon>
    </lineage>
</organism>
<keyword evidence="8 11" id="KW-0093">Biotin biosynthesis</keyword>
<dbReference type="InterPro" id="IPR015421">
    <property type="entry name" value="PyrdxlP-dep_Trfase_major"/>
</dbReference>
<comment type="pathway">
    <text evidence="11">Cofactor biosynthesis; biotin biosynthesis; 7,8-diaminononanoate from 8-amino-7-oxononanoate (SAM route): step 1/1.</text>
</comment>
<dbReference type="Proteomes" id="UP000198534">
    <property type="component" value="Unassembled WGS sequence"/>
</dbReference>
<evidence type="ECO:0000256" key="6">
    <source>
        <dbReference type="ARBA" id="ARBA00022679"/>
    </source>
</evidence>
<comment type="catalytic activity">
    <reaction evidence="11">
        <text>(8S)-8-amino-7-oxononanoate + S-adenosyl-L-methionine = S-adenosyl-4-methylsulfanyl-2-oxobutanoate + (7R,8S)-7,8-diammoniononanoate</text>
        <dbReference type="Rhea" id="RHEA:16861"/>
        <dbReference type="ChEBI" id="CHEBI:16490"/>
        <dbReference type="ChEBI" id="CHEBI:59789"/>
        <dbReference type="ChEBI" id="CHEBI:149468"/>
        <dbReference type="ChEBI" id="CHEBI:149469"/>
        <dbReference type="EC" id="2.6.1.62"/>
    </reaction>
</comment>
<dbReference type="FunFam" id="3.40.640.10:FF:000078">
    <property type="entry name" value="Adenosylmethionine-8-amino-7-oxononanoate aminotransferase"/>
    <property type="match status" value="1"/>
</dbReference>
<keyword evidence="12" id="KW-0175">Coiled coil</keyword>
<comment type="cofactor">
    <cofactor evidence="1 11">
        <name>pyridoxal 5'-phosphate</name>
        <dbReference type="ChEBI" id="CHEBI:597326"/>
    </cofactor>
</comment>
<evidence type="ECO:0000256" key="4">
    <source>
        <dbReference type="ARBA" id="ARBA00022490"/>
    </source>
</evidence>
<keyword evidence="14" id="KW-1185">Reference proteome</keyword>
<evidence type="ECO:0000256" key="5">
    <source>
        <dbReference type="ARBA" id="ARBA00022576"/>
    </source>
</evidence>
<evidence type="ECO:0000256" key="8">
    <source>
        <dbReference type="ARBA" id="ARBA00022756"/>
    </source>
</evidence>